<gene>
    <name evidence="2" type="ORF">CLV88_103252</name>
</gene>
<evidence type="ECO:0000313" key="3">
    <source>
        <dbReference type="Proteomes" id="UP000240418"/>
    </source>
</evidence>
<reference evidence="2 3" key="1">
    <citation type="submission" date="2018-03" db="EMBL/GenBank/DDBJ databases">
        <title>Genomic Encyclopedia of Archaeal and Bacterial Type Strains, Phase II (KMG-II): from individual species to whole genera.</title>
        <authorList>
            <person name="Goeker M."/>
        </authorList>
    </citation>
    <scope>NUCLEOTIDE SEQUENCE [LARGE SCALE GENOMIC DNA]</scope>
    <source>
        <strain evidence="2 3">DSM 100673</strain>
    </source>
</reference>
<dbReference type="EMBL" id="PYGJ01000003">
    <property type="protein sequence ID" value="PSL20604.1"/>
    <property type="molecule type" value="Genomic_DNA"/>
</dbReference>
<dbReference type="AlphaFoldDB" id="A0A2P8FFW6"/>
<feature type="chain" id="PRO_5015143892" evidence="1">
    <location>
        <begin position="22"/>
        <end position="49"/>
    </location>
</feature>
<accession>A0A2P8FFW6</accession>
<comment type="caution">
    <text evidence="2">The sequence shown here is derived from an EMBL/GenBank/DDBJ whole genome shotgun (WGS) entry which is preliminary data.</text>
</comment>
<organism evidence="2 3">
    <name type="scientific">Shimia abyssi</name>
    <dbReference type="NCBI Taxonomy" id="1662395"/>
    <lineage>
        <taxon>Bacteria</taxon>
        <taxon>Pseudomonadati</taxon>
        <taxon>Pseudomonadota</taxon>
        <taxon>Alphaproteobacteria</taxon>
        <taxon>Rhodobacterales</taxon>
        <taxon>Roseobacteraceae</taxon>
    </lineage>
</organism>
<evidence type="ECO:0000256" key="1">
    <source>
        <dbReference type="SAM" id="SignalP"/>
    </source>
</evidence>
<dbReference type="RefSeq" id="WP_243403598.1">
    <property type="nucleotide sequence ID" value="NZ_PYGJ01000003.1"/>
</dbReference>
<keyword evidence="3" id="KW-1185">Reference proteome</keyword>
<dbReference type="Proteomes" id="UP000240418">
    <property type="component" value="Unassembled WGS sequence"/>
</dbReference>
<keyword evidence="1" id="KW-0732">Signal</keyword>
<protein>
    <submittedName>
        <fullName evidence="2">Uncharacterized protein</fullName>
    </submittedName>
</protein>
<evidence type="ECO:0000313" key="2">
    <source>
        <dbReference type="EMBL" id="PSL20604.1"/>
    </source>
</evidence>
<proteinExistence type="predicted"/>
<name>A0A2P8FFW6_9RHOB</name>
<feature type="signal peptide" evidence="1">
    <location>
        <begin position="1"/>
        <end position="21"/>
    </location>
</feature>
<sequence length="49" mass="5115">MLKPLTTVLAATLMTATVGLAEDLEFTLVNNSSADLTAFHVSSGSSDSW</sequence>